<dbReference type="AlphaFoldDB" id="A0A100W0N1"/>
<organism evidence="1 2">
    <name type="scientific">Mycolicibacterium brisbanense</name>
    <dbReference type="NCBI Taxonomy" id="146020"/>
    <lineage>
        <taxon>Bacteria</taxon>
        <taxon>Bacillati</taxon>
        <taxon>Actinomycetota</taxon>
        <taxon>Actinomycetes</taxon>
        <taxon>Mycobacteriales</taxon>
        <taxon>Mycobacteriaceae</taxon>
        <taxon>Mycolicibacterium</taxon>
    </lineage>
</organism>
<proteinExistence type="predicted"/>
<dbReference type="Proteomes" id="UP000069620">
    <property type="component" value="Unassembled WGS sequence"/>
</dbReference>
<comment type="caution">
    <text evidence="1">The sequence shown here is derived from an EMBL/GenBank/DDBJ whole genome shotgun (WGS) entry which is preliminary data.</text>
</comment>
<name>A0A100W0N1_9MYCO</name>
<dbReference type="STRING" id="146020.RMCB_3566"/>
<keyword evidence="2" id="KW-1185">Reference proteome</keyword>
<evidence type="ECO:0000313" key="1">
    <source>
        <dbReference type="EMBL" id="GAS89470.1"/>
    </source>
</evidence>
<sequence>MSDHSSQSQIPASTGPNVWRRMDLGKCRVVQSKGPQLNVPTDDGDNGFRSQTVNVASVPLGLWPDLQIAV</sequence>
<accession>A0A100W0N1</accession>
<protein>
    <submittedName>
        <fullName evidence="1">Uncharacterized protein</fullName>
    </submittedName>
</protein>
<reference evidence="2" key="1">
    <citation type="journal article" date="2016" name="Genome Announc.">
        <title>Draft Genome Sequences of Five Rapidly Growing Mycobacterium Species, M. thermoresistibile, M. fortuitum subsp. acetamidolyticum, M. canariasense, M. brisbanense, and M. novocastrense.</title>
        <authorList>
            <person name="Katahira K."/>
            <person name="Ogura Y."/>
            <person name="Gotoh Y."/>
            <person name="Hayashi T."/>
        </authorList>
    </citation>
    <scope>NUCLEOTIDE SEQUENCE [LARGE SCALE GENOMIC DNA]</scope>
    <source>
        <strain evidence="2">JCM15654</strain>
    </source>
</reference>
<dbReference type="EMBL" id="BCSX01000029">
    <property type="protein sequence ID" value="GAS89470.1"/>
    <property type="molecule type" value="Genomic_DNA"/>
</dbReference>
<reference evidence="2" key="2">
    <citation type="submission" date="2016-02" db="EMBL/GenBank/DDBJ databases">
        <title>Draft genome sequence of five rapidly growing Mycobacterium species.</title>
        <authorList>
            <person name="Katahira K."/>
            <person name="Gotou Y."/>
            <person name="Iida K."/>
            <person name="Ogura Y."/>
            <person name="Hayashi T."/>
        </authorList>
    </citation>
    <scope>NUCLEOTIDE SEQUENCE [LARGE SCALE GENOMIC DNA]</scope>
    <source>
        <strain evidence="2">JCM15654</strain>
    </source>
</reference>
<gene>
    <name evidence="1" type="ORF">RMCB_3566</name>
</gene>
<evidence type="ECO:0000313" key="2">
    <source>
        <dbReference type="Proteomes" id="UP000069620"/>
    </source>
</evidence>